<dbReference type="OrthoDB" id="3253907at2759"/>
<name>A0A4Y2U8L3_ARAVE</name>
<evidence type="ECO:0000259" key="8">
    <source>
        <dbReference type="PROSITE" id="PS50878"/>
    </source>
</evidence>
<proteinExistence type="inferred from homology"/>
<dbReference type="InterPro" id="IPR036397">
    <property type="entry name" value="RNaseH_sf"/>
</dbReference>
<dbReference type="Proteomes" id="UP000499080">
    <property type="component" value="Unassembled WGS sequence"/>
</dbReference>
<comment type="catalytic activity">
    <reaction evidence="1">
        <text>Endonucleolytic cleavage to 5'-phosphomonoester.</text>
        <dbReference type="EC" id="3.1.26.4"/>
    </reaction>
</comment>
<dbReference type="Gene3D" id="3.30.420.10">
    <property type="entry name" value="Ribonuclease H-like superfamily/Ribonuclease H"/>
    <property type="match status" value="1"/>
</dbReference>
<feature type="domain" description="Reverse transcriptase" evidence="8">
    <location>
        <begin position="1"/>
        <end position="76"/>
    </location>
</feature>
<dbReference type="GO" id="GO:0046872">
    <property type="term" value="F:metal ion binding"/>
    <property type="evidence" value="ECO:0007669"/>
    <property type="project" value="UniProtKB-KW"/>
</dbReference>
<evidence type="ECO:0000256" key="2">
    <source>
        <dbReference type="ARBA" id="ARBA00005300"/>
    </source>
</evidence>
<keyword evidence="11" id="KW-1185">Reference proteome</keyword>
<dbReference type="AlphaFoldDB" id="A0A4Y2U8L3"/>
<keyword evidence="7" id="KW-0378">Hydrolase</keyword>
<dbReference type="InterPro" id="IPR050092">
    <property type="entry name" value="RNase_H"/>
</dbReference>
<dbReference type="InterPro" id="IPR000477">
    <property type="entry name" value="RT_dom"/>
</dbReference>
<accession>A0A4Y2U8L3</accession>
<comment type="similarity">
    <text evidence="2">Belongs to the RNase H family.</text>
</comment>
<dbReference type="InterPro" id="IPR002156">
    <property type="entry name" value="RNaseH_domain"/>
</dbReference>
<evidence type="ECO:0000313" key="11">
    <source>
        <dbReference type="Proteomes" id="UP000499080"/>
    </source>
</evidence>
<organism evidence="10 11">
    <name type="scientific">Araneus ventricosus</name>
    <name type="common">Orbweaver spider</name>
    <name type="synonym">Epeira ventricosa</name>
    <dbReference type="NCBI Taxonomy" id="182803"/>
    <lineage>
        <taxon>Eukaryota</taxon>
        <taxon>Metazoa</taxon>
        <taxon>Ecdysozoa</taxon>
        <taxon>Arthropoda</taxon>
        <taxon>Chelicerata</taxon>
        <taxon>Arachnida</taxon>
        <taxon>Araneae</taxon>
        <taxon>Araneomorphae</taxon>
        <taxon>Entelegynae</taxon>
        <taxon>Araneoidea</taxon>
        <taxon>Araneidae</taxon>
        <taxon>Araneus</taxon>
    </lineage>
</organism>
<feature type="domain" description="RNase H type-1" evidence="9">
    <location>
        <begin position="232"/>
        <end position="360"/>
    </location>
</feature>
<dbReference type="PROSITE" id="PS50879">
    <property type="entry name" value="RNASE_H_1"/>
    <property type="match status" value="1"/>
</dbReference>
<dbReference type="SUPFAM" id="SSF53098">
    <property type="entry name" value="Ribonuclease H-like"/>
    <property type="match status" value="1"/>
</dbReference>
<evidence type="ECO:0000256" key="6">
    <source>
        <dbReference type="ARBA" id="ARBA00022759"/>
    </source>
</evidence>
<evidence type="ECO:0000256" key="3">
    <source>
        <dbReference type="ARBA" id="ARBA00012180"/>
    </source>
</evidence>
<keyword evidence="5" id="KW-0479">Metal-binding</keyword>
<dbReference type="EC" id="3.1.26.4" evidence="3"/>
<protein>
    <recommendedName>
        <fullName evidence="3">ribonuclease H</fullName>
        <ecNumber evidence="3">3.1.26.4</ecNumber>
    </recommendedName>
</protein>
<reference evidence="10 11" key="1">
    <citation type="journal article" date="2019" name="Sci. Rep.">
        <title>Orb-weaving spider Araneus ventricosus genome elucidates the spidroin gene catalogue.</title>
        <authorList>
            <person name="Kono N."/>
            <person name="Nakamura H."/>
            <person name="Ohtoshi R."/>
            <person name="Moran D.A.P."/>
            <person name="Shinohara A."/>
            <person name="Yoshida Y."/>
            <person name="Fujiwara M."/>
            <person name="Mori M."/>
            <person name="Tomita M."/>
            <person name="Arakawa K."/>
        </authorList>
    </citation>
    <scope>NUCLEOTIDE SEQUENCE [LARGE SCALE GENOMIC DNA]</scope>
</reference>
<keyword evidence="4" id="KW-0540">Nuclease</keyword>
<evidence type="ECO:0000256" key="1">
    <source>
        <dbReference type="ARBA" id="ARBA00000077"/>
    </source>
</evidence>
<gene>
    <name evidence="10" type="ORF">AVEN_123918_1</name>
</gene>
<dbReference type="InterPro" id="IPR012337">
    <property type="entry name" value="RNaseH-like_sf"/>
</dbReference>
<evidence type="ECO:0000313" key="10">
    <source>
        <dbReference type="EMBL" id="GBO09345.1"/>
    </source>
</evidence>
<dbReference type="GO" id="GO:0043137">
    <property type="term" value="P:DNA replication, removal of RNA primer"/>
    <property type="evidence" value="ECO:0007669"/>
    <property type="project" value="TreeGrafter"/>
</dbReference>
<sequence length="462" mass="52135">MPYPSNTSIQAFADDFLLIAAAKSERALGTLATEALRIFKIWSDRHGLQISAAKTSYLLLSSLVRGPSIFWEGRRVKRVRVLKYLGLHIDKKLGWSQHIHEIGKKAHQHFRNLQKIAGGSWGLSQRMRIQLYRSEAERTLAHAASAWSRDITQKQIATLDSIQRPFLLNITGAYRTAPTAALQIIAGIMLLHLKLKMGTKLLQPTNYEKKAVGWQHHPSVSLEEDRIQIQGDEMGLTIYTDGSKMETGVGTTFYANMDGGSRSHIWYAKLHDQNSVFQAELLGIVKAIQFAKAQNTPALILSDSKSSLKAIKNMRTSSPIARGIQDQLIENETIRLGWIKAHAGRIGNKMADMLAKEATTSPQAEKIFTPVSRSSLMRELREWATQEWQKEWDRAVGGRTTHNIHPKENIKTNKLATRSHTVYNWTRPIPKLPKKIPPSSQQILHMWINRNPPSLCHSVPSF</sequence>
<comment type="caution">
    <text evidence="10">The sequence shown here is derived from an EMBL/GenBank/DDBJ whole genome shotgun (WGS) entry which is preliminary data.</text>
</comment>
<dbReference type="CDD" id="cd09276">
    <property type="entry name" value="Rnase_HI_RT_non_LTR"/>
    <property type="match status" value="1"/>
</dbReference>
<dbReference type="PANTHER" id="PTHR10642">
    <property type="entry name" value="RIBONUCLEASE H1"/>
    <property type="match status" value="1"/>
</dbReference>
<keyword evidence="6" id="KW-0255">Endonuclease</keyword>
<dbReference type="PANTHER" id="PTHR10642:SF26">
    <property type="entry name" value="RIBONUCLEASE H1"/>
    <property type="match status" value="1"/>
</dbReference>
<dbReference type="GO" id="GO:0004523">
    <property type="term" value="F:RNA-DNA hybrid ribonuclease activity"/>
    <property type="evidence" value="ECO:0007669"/>
    <property type="project" value="UniProtKB-EC"/>
</dbReference>
<dbReference type="GO" id="GO:0003676">
    <property type="term" value="F:nucleic acid binding"/>
    <property type="evidence" value="ECO:0007669"/>
    <property type="project" value="InterPro"/>
</dbReference>
<evidence type="ECO:0000256" key="5">
    <source>
        <dbReference type="ARBA" id="ARBA00022723"/>
    </source>
</evidence>
<dbReference type="EMBL" id="BGPR01034795">
    <property type="protein sequence ID" value="GBO09345.1"/>
    <property type="molecule type" value="Genomic_DNA"/>
</dbReference>
<evidence type="ECO:0000256" key="4">
    <source>
        <dbReference type="ARBA" id="ARBA00022722"/>
    </source>
</evidence>
<evidence type="ECO:0000259" key="9">
    <source>
        <dbReference type="PROSITE" id="PS50879"/>
    </source>
</evidence>
<evidence type="ECO:0000256" key="7">
    <source>
        <dbReference type="ARBA" id="ARBA00022801"/>
    </source>
</evidence>
<dbReference type="PROSITE" id="PS50878">
    <property type="entry name" value="RT_POL"/>
    <property type="match status" value="1"/>
</dbReference>
<dbReference type="Pfam" id="PF00075">
    <property type="entry name" value="RNase_H"/>
    <property type="match status" value="1"/>
</dbReference>